<dbReference type="AlphaFoldDB" id="A0A8J4VA87"/>
<keyword evidence="3" id="KW-1185">Reference proteome</keyword>
<dbReference type="InterPro" id="IPR006993">
    <property type="entry name" value="Glut_rich_SH3-bd"/>
</dbReference>
<reference evidence="2" key="1">
    <citation type="submission" date="2020-01" db="EMBL/GenBank/DDBJ databases">
        <title>Development of genomics and gene disruption for Polysphondylium violaceum indicates a role for the polyketide synthase stlB in stalk morphogenesis.</title>
        <authorList>
            <person name="Narita B."/>
            <person name="Kawabe Y."/>
            <person name="Kin K."/>
            <person name="Saito T."/>
            <person name="Gibbs R."/>
            <person name="Kuspa A."/>
            <person name="Muzny D."/>
            <person name="Queller D."/>
            <person name="Richards S."/>
            <person name="Strassman J."/>
            <person name="Sucgang R."/>
            <person name="Worley K."/>
            <person name="Schaap P."/>
        </authorList>
    </citation>
    <scope>NUCLEOTIDE SEQUENCE</scope>
    <source>
        <strain evidence="2">QSvi11</strain>
    </source>
</reference>
<dbReference type="SUPFAM" id="SSF52833">
    <property type="entry name" value="Thioredoxin-like"/>
    <property type="match status" value="1"/>
</dbReference>
<dbReference type="Proteomes" id="UP000695562">
    <property type="component" value="Unassembled WGS sequence"/>
</dbReference>
<accession>A0A8J4VA87</accession>
<organism evidence="2 3">
    <name type="scientific">Polysphondylium violaceum</name>
    <dbReference type="NCBI Taxonomy" id="133409"/>
    <lineage>
        <taxon>Eukaryota</taxon>
        <taxon>Amoebozoa</taxon>
        <taxon>Evosea</taxon>
        <taxon>Eumycetozoa</taxon>
        <taxon>Dictyostelia</taxon>
        <taxon>Dictyosteliales</taxon>
        <taxon>Dictyosteliaceae</taxon>
        <taxon>Polysphondylium</taxon>
    </lineage>
</organism>
<dbReference type="CDD" id="cd02066">
    <property type="entry name" value="GRX_family"/>
    <property type="match status" value="1"/>
</dbReference>
<evidence type="ECO:0008006" key="4">
    <source>
        <dbReference type="Google" id="ProtNLM"/>
    </source>
</evidence>
<dbReference type="PANTHER" id="PTHR12232:SF0">
    <property type="entry name" value="THIOREDOXIN DOMAIN-CONTAINING PROTEIN"/>
    <property type="match status" value="1"/>
</dbReference>
<dbReference type="OrthoDB" id="9932926at2759"/>
<proteinExistence type="inferred from homology"/>
<protein>
    <recommendedName>
        <fullName evidence="4">Glutaredoxin</fullName>
    </recommendedName>
</protein>
<dbReference type="EMBL" id="AJWJ01000045">
    <property type="protein sequence ID" value="KAF2076889.1"/>
    <property type="molecule type" value="Genomic_DNA"/>
</dbReference>
<dbReference type="PROSITE" id="PS51354">
    <property type="entry name" value="GLUTAREDOXIN_2"/>
    <property type="match status" value="1"/>
</dbReference>
<dbReference type="Pfam" id="PF04908">
    <property type="entry name" value="SH3BGR"/>
    <property type="match status" value="1"/>
</dbReference>
<dbReference type="InterPro" id="IPR036249">
    <property type="entry name" value="Thioredoxin-like_sf"/>
</dbReference>
<dbReference type="GO" id="GO:0005737">
    <property type="term" value="C:cytoplasm"/>
    <property type="evidence" value="ECO:0007669"/>
    <property type="project" value="TreeGrafter"/>
</dbReference>
<name>A0A8J4VA87_9MYCE</name>
<comment type="caution">
    <text evidence="2">The sequence shown here is derived from an EMBL/GenBank/DDBJ whole genome shotgun (WGS) entry which is preliminary data.</text>
</comment>
<gene>
    <name evidence="2" type="ORF">CYY_001792</name>
</gene>
<evidence type="ECO:0000313" key="2">
    <source>
        <dbReference type="EMBL" id="KAF2076889.1"/>
    </source>
</evidence>
<dbReference type="PANTHER" id="PTHR12232">
    <property type="entry name" value="SH3 DOMAIN-BINDING GLUTAMIC ACID-RICH-LIKE PROTEIN"/>
    <property type="match status" value="1"/>
</dbReference>
<dbReference type="Gene3D" id="3.40.30.10">
    <property type="entry name" value="Glutaredoxin"/>
    <property type="match status" value="1"/>
</dbReference>
<comment type="similarity">
    <text evidence="1">Belongs to the SH3BGR family.</text>
</comment>
<evidence type="ECO:0000313" key="3">
    <source>
        <dbReference type="Proteomes" id="UP000695562"/>
    </source>
</evidence>
<evidence type="ECO:0000256" key="1">
    <source>
        <dbReference type="ARBA" id="ARBA00007764"/>
    </source>
</evidence>
<dbReference type="InterPro" id="IPR051033">
    <property type="entry name" value="SH3BGR"/>
</dbReference>
<sequence>MIVELYTSSATGMLKIKKDQAALKFLLEAKKIQYIEYDVASDTEKREKMKKSSGVSTLPQLFINDVYAGDYDHLAELEENNEFITLFQNK</sequence>